<dbReference type="RefSeq" id="WP_258540416.1">
    <property type="nucleotide sequence ID" value="NZ_OU015584.1"/>
</dbReference>
<sequence>MAKVVTLLNPSENVGDLVFNRLNGKLYVRREHKRMSECMKNDKYYEGLLKRNYPDITE</sequence>
<name>A0A916JKC8_9FLAO</name>
<accession>A0A916JKC8</accession>
<gene>
    <name evidence="1" type="ORF">CRYO30217_00176</name>
</gene>
<protein>
    <submittedName>
        <fullName evidence="1">Uncharacterized protein</fullName>
    </submittedName>
</protein>
<organism evidence="1 2">
    <name type="scientific">Parvicella tangerina</name>
    <dbReference type="NCBI Taxonomy" id="2829795"/>
    <lineage>
        <taxon>Bacteria</taxon>
        <taxon>Pseudomonadati</taxon>
        <taxon>Bacteroidota</taxon>
        <taxon>Flavobacteriia</taxon>
        <taxon>Flavobacteriales</taxon>
        <taxon>Parvicellaceae</taxon>
        <taxon>Parvicella</taxon>
    </lineage>
</organism>
<proteinExistence type="predicted"/>
<reference evidence="1" key="1">
    <citation type="submission" date="2021-04" db="EMBL/GenBank/DDBJ databases">
        <authorList>
            <person name="Rodrigo-Torres L."/>
            <person name="Arahal R. D."/>
            <person name="Lucena T."/>
        </authorList>
    </citation>
    <scope>NUCLEOTIDE SEQUENCE</scope>
    <source>
        <strain evidence="1">AS29M-1</strain>
    </source>
</reference>
<evidence type="ECO:0000313" key="2">
    <source>
        <dbReference type="Proteomes" id="UP000683507"/>
    </source>
</evidence>
<dbReference type="KEGG" id="ptan:CRYO30217_00176"/>
<dbReference type="AlphaFoldDB" id="A0A916JKC8"/>
<dbReference type="Proteomes" id="UP000683507">
    <property type="component" value="Chromosome"/>
</dbReference>
<keyword evidence="2" id="KW-1185">Reference proteome</keyword>
<dbReference type="EMBL" id="OU015584">
    <property type="protein sequence ID" value="CAG5076701.1"/>
    <property type="molecule type" value="Genomic_DNA"/>
</dbReference>
<evidence type="ECO:0000313" key="1">
    <source>
        <dbReference type="EMBL" id="CAG5076701.1"/>
    </source>
</evidence>